<keyword evidence="11 16" id="KW-0472">Membrane</keyword>
<dbReference type="PROSITE" id="PS50011">
    <property type="entry name" value="PROTEIN_KINASE_DOM"/>
    <property type="match status" value="1"/>
</dbReference>
<dbReference type="FunFam" id="1.10.510.10:FF:000388">
    <property type="entry name" value="Leucine-rich repeat receptor-like tyrosine-protein kinase PXC3"/>
    <property type="match status" value="1"/>
</dbReference>
<dbReference type="CDD" id="cd14066">
    <property type="entry name" value="STKc_IRAK"/>
    <property type="match status" value="1"/>
</dbReference>
<dbReference type="GO" id="GO:0004674">
    <property type="term" value="F:protein serine/threonine kinase activity"/>
    <property type="evidence" value="ECO:0007669"/>
    <property type="project" value="UniProtKB-KW"/>
</dbReference>
<keyword evidence="4 16" id="KW-0812">Transmembrane</keyword>
<accession>A0AAP0GD47</accession>
<evidence type="ECO:0000256" key="10">
    <source>
        <dbReference type="ARBA" id="ARBA00022989"/>
    </source>
</evidence>
<keyword evidence="5" id="KW-0732">Signal</keyword>
<evidence type="ECO:0000256" key="16">
    <source>
        <dbReference type="SAM" id="Phobius"/>
    </source>
</evidence>
<keyword evidence="12 18" id="KW-0675">Receptor</keyword>
<dbReference type="InterPro" id="IPR017441">
    <property type="entry name" value="Protein_kinase_ATP_BS"/>
</dbReference>
<dbReference type="GO" id="GO:0005524">
    <property type="term" value="F:ATP binding"/>
    <property type="evidence" value="ECO:0007669"/>
    <property type="project" value="UniProtKB-UniRule"/>
</dbReference>
<protein>
    <submittedName>
        <fullName evidence="18">Leucine-rich repeat receptor protein kinase EXS</fullName>
    </submittedName>
</protein>
<evidence type="ECO:0000256" key="4">
    <source>
        <dbReference type="ARBA" id="ARBA00022692"/>
    </source>
</evidence>
<keyword evidence="13" id="KW-0325">Glycoprotein</keyword>
<comment type="similarity">
    <text evidence="15">Belongs to the protein kinase superfamily.</text>
</comment>
<evidence type="ECO:0000256" key="7">
    <source>
        <dbReference type="ARBA" id="ARBA00022741"/>
    </source>
</evidence>
<evidence type="ECO:0000313" key="18">
    <source>
        <dbReference type="EMBL" id="KAK8952119.1"/>
    </source>
</evidence>
<dbReference type="SMART" id="SM00220">
    <property type="entry name" value="S_TKc"/>
    <property type="match status" value="1"/>
</dbReference>
<dbReference type="Gene3D" id="1.10.510.10">
    <property type="entry name" value="Transferase(Phosphotransferase) domain 1"/>
    <property type="match status" value="1"/>
</dbReference>
<keyword evidence="3" id="KW-0808">Transferase</keyword>
<keyword evidence="19" id="KW-1185">Reference proteome</keyword>
<dbReference type="PROSITE" id="PS00107">
    <property type="entry name" value="PROTEIN_KINASE_ATP"/>
    <property type="match status" value="1"/>
</dbReference>
<comment type="subcellular location">
    <subcellularLocation>
        <location evidence="1">Membrane</location>
        <topology evidence="1">Single-pass type I membrane protein</topology>
    </subcellularLocation>
</comment>
<dbReference type="EMBL" id="JBBWWQ010000003">
    <property type="protein sequence ID" value="KAK8952119.1"/>
    <property type="molecule type" value="Genomic_DNA"/>
</dbReference>
<evidence type="ECO:0000259" key="17">
    <source>
        <dbReference type="PROSITE" id="PS50011"/>
    </source>
</evidence>
<keyword evidence="6" id="KW-0677">Repeat</keyword>
<sequence>MEPIFQALVAAVASFSAISLLFLAVLLLCRRRSPKPPPPFLSMSLSIAPSRPAAHGEESFTFDPSLPHVSLSDLAAATENFSPGRILGDGGFGFVYKAILPSGAPVAVKRLSPDLARFQGFREFRAEMETIGHIRHPNLARLLGYCAAGPDRLLIYEFLPGGSLDQRIHDPDPDPPLSWSARLRVLRGVASGLAFLHEDCRPSIIHRDIKASNVLLDGDLDARIADFGLARMLETSQSHVSTLEAAGTLGYMAPEYREGVTTASAKGDVYSFGALAVEILTGRRPSWPVKGDDGVEMGMVKWARRAVVAGRGMEILDPLINKEGVMDAEVMAVLVVAYRCTDEVPKSRPSMGMVVKHLNNL</sequence>
<evidence type="ECO:0000256" key="1">
    <source>
        <dbReference type="ARBA" id="ARBA00004479"/>
    </source>
</evidence>
<feature type="binding site" evidence="14">
    <location>
        <position position="109"/>
    </location>
    <ligand>
        <name>ATP</name>
        <dbReference type="ChEBI" id="CHEBI:30616"/>
    </ligand>
</feature>
<evidence type="ECO:0000256" key="6">
    <source>
        <dbReference type="ARBA" id="ARBA00022737"/>
    </source>
</evidence>
<keyword evidence="15" id="KW-0723">Serine/threonine-protein kinase</keyword>
<dbReference type="PROSITE" id="PS00108">
    <property type="entry name" value="PROTEIN_KINASE_ST"/>
    <property type="match status" value="1"/>
</dbReference>
<dbReference type="InterPro" id="IPR052059">
    <property type="entry name" value="CR_Ser/Thr_kinase"/>
</dbReference>
<feature type="transmembrane region" description="Helical" evidence="16">
    <location>
        <begin position="6"/>
        <end position="29"/>
    </location>
</feature>
<evidence type="ECO:0000256" key="15">
    <source>
        <dbReference type="RuleBase" id="RU000304"/>
    </source>
</evidence>
<name>A0AAP0GD47_9ASPA</name>
<evidence type="ECO:0000256" key="12">
    <source>
        <dbReference type="ARBA" id="ARBA00023170"/>
    </source>
</evidence>
<dbReference type="AlphaFoldDB" id="A0AAP0GD47"/>
<evidence type="ECO:0000256" key="9">
    <source>
        <dbReference type="ARBA" id="ARBA00022840"/>
    </source>
</evidence>
<dbReference type="InterPro" id="IPR011009">
    <property type="entry name" value="Kinase-like_dom_sf"/>
</dbReference>
<proteinExistence type="inferred from homology"/>
<evidence type="ECO:0000256" key="5">
    <source>
        <dbReference type="ARBA" id="ARBA00022729"/>
    </source>
</evidence>
<evidence type="ECO:0000256" key="3">
    <source>
        <dbReference type="ARBA" id="ARBA00022679"/>
    </source>
</evidence>
<keyword evidence="2" id="KW-0433">Leucine-rich repeat</keyword>
<dbReference type="Proteomes" id="UP001418222">
    <property type="component" value="Unassembled WGS sequence"/>
</dbReference>
<dbReference type="GO" id="GO:0016020">
    <property type="term" value="C:membrane"/>
    <property type="evidence" value="ECO:0007669"/>
    <property type="project" value="UniProtKB-SubCell"/>
</dbReference>
<reference evidence="18 19" key="1">
    <citation type="journal article" date="2022" name="Nat. Plants">
        <title>Genomes of leafy and leafless Platanthera orchids illuminate the evolution of mycoheterotrophy.</title>
        <authorList>
            <person name="Li M.H."/>
            <person name="Liu K.W."/>
            <person name="Li Z."/>
            <person name="Lu H.C."/>
            <person name="Ye Q.L."/>
            <person name="Zhang D."/>
            <person name="Wang J.Y."/>
            <person name="Li Y.F."/>
            <person name="Zhong Z.M."/>
            <person name="Liu X."/>
            <person name="Yu X."/>
            <person name="Liu D.K."/>
            <person name="Tu X.D."/>
            <person name="Liu B."/>
            <person name="Hao Y."/>
            <person name="Liao X.Y."/>
            <person name="Jiang Y.T."/>
            <person name="Sun W.H."/>
            <person name="Chen J."/>
            <person name="Chen Y.Q."/>
            <person name="Ai Y."/>
            <person name="Zhai J.W."/>
            <person name="Wu S.S."/>
            <person name="Zhou Z."/>
            <person name="Hsiao Y.Y."/>
            <person name="Wu W.L."/>
            <person name="Chen Y.Y."/>
            <person name="Lin Y.F."/>
            <person name="Hsu J.L."/>
            <person name="Li C.Y."/>
            <person name="Wang Z.W."/>
            <person name="Zhao X."/>
            <person name="Zhong W.Y."/>
            <person name="Ma X.K."/>
            <person name="Ma L."/>
            <person name="Huang J."/>
            <person name="Chen G.Z."/>
            <person name="Huang M.Z."/>
            <person name="Huang L."/>
            <person name="Peng D.H."/>
            <person name="Luo Y.B."/>
            <person name="Zou S.Q."/>
            <person name="Chen S.P."/>
            <person name="Lan S."/>
            <person name="Tsai W.C."/>
            <person name="Van de Peer Y."/>
            <person name="Liu Z.J."/>
        </authorList>
    </citation>
    <scope>NUCLEOTIDE SEQUENCE [LARGE SCALE GENOMIC DNA]</scope>
    <source>
        <strain evidence="18">Lor287</strain>
    </source>
</reference>
<dbReference type="InterPro" id="IPR000719">
    <property type="entry name" value="Prot_kinase_dom"/>
</dbReference>
<evidence type="ECO:0000256" key="14">
    <source>
        <dbReference type="PROSITE-ProRule" id="PRU10141"/>
    </source>
</evidence>
<keyword evidence="8 18" id="KW-0418">Kinase</keyword>
<dbReference type="Gene3D" id="3.30.200.20">
    <property type="entry name" value="Phosphorylase Kinase, domain 1"/>
    <property type="match status" value="1"/>
</dbReference>
<dbReference type="FunFam" id="3.30.200.20:FF:000745">
    <property type="entry name" value="Phytosulfokine receptor 2"/>
    <property type="match status" value="1"/>
</dbReference>
<dbReference type="Pfam" id="PF00069">
    <property type="entry name" value="Pkinase"/>
    <property type="match status" value="1"/>
</dbReference>
<evidence type="ECO:0000256" key="2">
    <source>
        <dbReference type="ARBA" id="ARBA00022614"/>
    </source>
</evidence>
<keyword evidence="7 14" id="KW-0547">Nucleotide-binding</keyword>
<dbReference type="InterPro" id="IPR008271">
    <property type="entry name" value="Ser/Thr_kinase_AS"/>
</dbReference>
<dbReference type="SUPFAM" id="SSF56112">
    <property type="entry name" value="Protein kinase-like (PK-like)"/>
    <property type="match status" value="1"/>
</dbReference>
<comment type="caution">
    <text evidence="18">The sequence shown here is derived from an EMBL/GenBank/DDBJ whole genome shotgun (WGS) entry which is preliminary data.</text>
</comment>
<dbReference type="PANTHER" id="PTHR47973">
    <property type="entry name" value="CYSTEINE-RICH RECEPTOR-LIKE PROTEIN KINASE 3"/>
    <property type="match status" value="1"/>
</dbReference>
<organism evidence="18 19">
    <name type="scientific">Platanthera zijinensis</name>
    <dbReference type="NCBI Taxonomy" id="2320716"/>
    <lineage>
        <taxon>Eukaryota</taxon>
        <taxon>Viridiplantae</taxon>
        <taxon>Streptophyta</taxon>
        <taxon>Embryophyta</taxon>
        <taxon>Tracheophyta</taxon>
        <taxon>Spermatophyta</taxon>
        <taxon>Magnoliopsida</taxon>
        <taxon>Liliopsida</taxon>
        <taxon>Asparagales</taxon>
        <taxon>Orchidaceae</taxon>
        <taxon>Orchidoideae</taxon>
        <taxon>Orchideae</taxon>
        <taxon>Orchidinae</taxon>
        <taxon>Platanthera</taxon>
    </lineage>
</organism>
<gene>
    <name evidence="18" type="primary">EXS</name>
    <name evidence="18" type="ORF">KSP39_PZI003582</name>
</gene>
<keyword evidence="9 14" id="KW-0067">ATP-binding</keyword>
<evidence type="ECO:0000313" key="19">
    <source>
        <dbReference type="Proteomes" id="UP001418222"/>
    </source>
</evidence>
<evidence type="ECO:0000256" key="11">
    <source>
        <dbReference type="ARBA" id="ARBA00023136"/>
    </source>
</evidence>
<evidence type="ECO:0000256" key="8">
    <source>
        <dbReference type="ARBA" id="ARBA00022777"/>
    </source>
</evidence>
<feature type="domain" description="Protein kinase" evidence="17">
    <location>
        <begin position="81"/>
        <end position="360"/>
    </location>
</feature>
<keyword evidence="10 16" id="KW-1133">Transmembrane helix</keyword>
<evidence type="ECO:0000256" key="13">
    <source>
        <dbReference type="ARBA" id="ARBA00023180"/>
    </source>
</evidence>